<accession>K0JXV3</accession>
<dbReference type="GO" id="GO:0005886">
    <property type="term" value="C:plasma membrane"/>
    <property type="evidence" value="ECO:0007669"/>
    <property type="project" value="TreeGrafter"/>
</dbReference>
<dbReference type="STRING" id="1179773.BN6_55060"/>
<dbReference type="eggNOG" id="COG0318">
    <property type="taxonomic scope" value="Bacteria"/>
</dbReference>
<dbReference type="InterPro" id="IPR040097">
    <property type="entry name" value="FAAL/FAAC"/>
</dbReference>
<dbReference type="InterPro" id="IPR025110">
    <property type="entry name" value="AMP-bd_C"/>
</dbReference>
<dbReference type="GO" id="GO:0071766">
    <property type="term" value="P:Actinobacterium-type cell wall biogenesis"/>
    <property type="evidence" value="ECO:0007669"/>
    <property type="project" value="UniProtKB-ARBA"/>
</dbReference>
<dbReference type="PATRIC" id="fig|1179773.3.peg.5549"/>
<dbReference type="GO" id="GO:0016874">
    <property type="term" value="F:ligase activity"/>
    <property type="evidence" value="ECO:0007669"/>
    <property type="project" value="UniProtKB-KW"/>
</dbReference>
<dbReference type="GO" id="GO:0070566">
    <property type="term" value="F:adenylyltransferase activity"/>
    <property type="evidence" value="ECO:0007669"/>
    <property type="project" value="TreeGrafter"/>
</dbReference>
<keyword evidence="2" id="KW-0436">Ligase</keyword>
<dbReference type="InterPro" id="IPR045851">
    <property type="entry name" value="AMP-bd_C_sf"/>
</dbReference>
<evidence type="ECO:0000256" key="1">
    <source>
        <dbReference type="ARBA" id="ARBA00006432"/>
    </source>
</evidence>
<dbReference type="RefSeq" id="WP_015102877.1">
    <property type="nucleotide sequence ID" value="NC_019673.1"/>
</dbReference>
<dbReference type="KEGG" id="sesp:BN6_55060"/>
<dbReference type="PANTHER" id="PTHR22754:SF32">
    <property type="entry name" value="DISCO-INTERACTING PROTEIN 2"/>
    <property type="match status" value="1"/>
</dbReference>
<dbReference type="Gene3D" id="3.40.50.12780">
    <property type="entry name" value="N-terminal domain of ligase-like"/>
    <property type="match status" value="1"/>
</dbReference>
<dbReference type="Proteomes" id="UP000006281">
    <property type="component" value="Chromosome"/>
</dbReference>
<comment type="similarity">
    <text evidence="1">Belongs to the ATP-dependent AMP-binding enzyme family.</text>
</comment>
<evidence type="ECO:0000259" key="5">
    <source>
        <dbReference type="Pfam" id="PF00501"/>
    </source>
</evidence>
<evidence type="ECO:0000256" key="3">
    <source>
        <dbReference type="ARBA" id="ARBA00022832"/>
    </source>
</evidence>
<keyword evidence="4" id="KW-0443">Lipid metabolism</keyword>
<dbReference type="Gene3D" id="3.30.300.30">
    <property type="match status" value="1"/>
</dbReference>
<dbReference type="Pfam" id="PF00501">
    <property type="entry name" value="AMP-binding"/>
    <property type="match status" value="1"/>
</dbReference>
<gene>
    <name evidence="7" type="ordered locus">BN6_55060</name>
</gene>
<proteinExistence type="inferred from homology"/>
<keyword evidence="3" id="KW-0276">Fatty acid metabolism</keyword>
<dbReference type="InterPro" id="IPR042099">
    <property type="entry name" value="ANL_N_sf"/>
</dbReference>
<dbReference type="EMBL" id="HE804045">
    <property type="protein sequence ID" value="CCH32765.1"/>
    <property type="molecule type" value="Genomic_DNA"/>
</dbReference>
<evidence type="ECO:0000313" key="8">
    <source>
        <dbReference type="Proteomes" id="UP000006281"/>
    </source>
</evidence>
<feature type="domain" description="AMP-binding enzyme C-terminal" evidence="6">
    <location>
        <begin position="468"/>
        <end position="577"/>
    </location>
</feature>
<evidence type="ECO:0000259" key="6">
    <source>
        <dbReference type="Pfam" id="PF23024"/>
    </source>
</evidence>
<dbReference type="GO" id="GO:0006633">
    <property type="term" value="P:fatty acid biosynthetic process"/>
    <property type="evidence" value="ECO:0007669"/>
    <property type="project" value="TreeGrafter"/>
</dbReference>
<dbReference type="BioCyc" id="SESP1179773:BN6_RS26605-MONOMER"/>
<reference evidence="7 8" key="1">
    <citation type="journal article" date="2012" name="BMC Genomics">
        <title>Complete genome sequence of Saccharothrix espanaensis DSM 44229T and comparison to the other completely sequenced Pseudonocardiaceae.</title>
        <authorList>
            <person name="Strobel T."/>
            <person name="Al-Dilaimi A."/>
            <person name="Blom J."/>
            <person name="Gessner A."/>
            <person name="Kalinowski J."/>
            <person name="Luzhetska M."/>
            <person name="Puhler A."/>
            <person name="Szczepanowski R."/>
            <person name="Bechthold A."/>
            <person name="Ruckert C."/>
        </authorList>
    </citation>
    <scope>NUCLEOTIDE SEQUENCE [LARGE SCALE GENOMIC DNA]</scope>
    <source>
        <strain evidence="8">ATCC 51144 / DSM 44229 / JCM 9112 / NBRC 15066 / NRRL 15764</strain>
    </source>
</reference>
<dbReference type="AlphaFoldDB" id="K0JXV3"/>
<evidence type="ECO:0000256" key="4">
    <source>
        <dbReference type="ARBA" id="ARBA00023098"/>
    </source>
</evidence>
<dbReference type="HOGENOM" id="CLU_000022_23_7_11"/>
<dbReference type="PANTHER" id="PTHR22754">
    <property type="entry name" value="DISCO-INTERACTING PROTEIN 2 DIP2 -RELATED"/>
    <property type="match status" value="1"/>
</dbReference>
<sequence>MSVLSETTWTGQADGLPAVVRRRAEADPGRTAMTFVDYSADPRGVARELTCGELDARVRAVGARLREVARPGARAALLCPTGVDFVVGFVACLYAGLVAVPLTAPSSYRHHDRVAPAMDDCGCEVAIAPSASRDAVAGIPLSQPVRIVCPDEVEPEPHAPWEPVRARPGATAYLQYTSGSTRRPAGVRVTHRNMAVAAAQLVTALRFDERSTTVSWSPFFHDMGLVFGVVLPLARGFPIVHLSPLAFVREPLRWLRLLHDHEATHVLCPNFGFDMCVDRVPAEERAGLDLSRLVFAGNGAEPVRARSLARFTEAFAECGFRSSAHTPVYGLAEATLLVTAVPVEREPPVFSFDRAELTAGRARRIADGDPGGMIMVGCGAPAGQDVRIVDPETRLAAGPGEVGEIWVRGANVCAGYWAGYRGGDESPAGNRAGEIFDAVLDGEPGWLRTGDLGFFHDDSLFIAGRRKDVMVVDGRNHHAIDIESTVEEGVAAVRPGNVVAFSVDTGEEERVVVAAELQPGTDADPGRLRAAVRRSVAAHHDIHVHDVVFLRRGTVPKTSSGKLQRRACRDRYLDGTLIVVGEGARPARSAE</sequence>
<organism evidence="7 8">
    <name type="scientific">Saccharothrix espanaensis (strain ATCC 51144 / DSM 44229 / JCM 9112 / NBRC 15066 / NRRL 15764)</name>
    <dbReference type="NCBI Taxonomy" id="1179773"/>
    <lineage>
        <taxon>Bacteria</taxon>
        <taxon>Bacillati</taxon>
        <taxon>Actinomycetota</taxon>
        <taxon>Actinomycetes</taxon>
        <taxon>Pseudonocardiales</taxon>
        <taxon>Pseudonocardiaceae</taxon>
        <taxon>Saccharothrix</taxon>
    </lineage>
</organism>
<protein>
    <submittedName>
        <fullName evidence="7">Acyl-CoA synthetase</fullName>
    </submittedName>
</protein>
<evidence type="ECO:0000256" key="2">
    <source>
        <dbReference type="ARBA" id="ARBA00022598"/>
    </source>
</evidence>
<dbReference type="Pfam" id="PF23024">
    <property type="entry name" value="AMP-dom_DIP2-like"/>
    <property type="match status" value="1"/>
</dbReference>
<keyword evidence="8" id="KW-1185">Reference proteome</keyword>
<dbReference type="CDD" id="cd05931">
    <property type="entry name" value="FAAL"/>
    <property type="match status" value="1"/>
</dbReference>
<dbReference type="SUPFAM" id="SSF56801">
    <property type="entry name" value="Acetyl-CoA synthetase-like"/>
    <property type="match status" value="1"/>
</dbReference>
<dbReference type="InterPro" id="IPR000873">
    <property type="entry name" value="AMP-dep_synth/lig_dom"/>
</dbReference>
<name>K0JXV3_SACES</name>
<dbReference type="OrthoDB" id="3671040at2"/>
<feature type="domain" description="AMP-dependent synthetase/ligase" evidence="5">
    <location>
        <begin position="21"/>
        <end position="417"/>
    </location>
</feature>
<dbReference type="FunFam" id="3.40.50.12780:FF:000013">
    <property type="entry name" value="Long-chain-fatty-acid--AMP ligase FadD32"/>
    <property type="match status" value="1"/>
</dbReference>
<evidence type="ECO:0000313" key="7">
    <source>
        <dbReference type="EMBL" id="CCH32765.1"/>
    </source>
</evidence>